<evidence type="ECO:0000313" key="2">
    <source>
        <dbReference type="EMBL" id="KAH7307953.1"/>
    </source>
</evidence>
<comment type="caution">
    <text evidence="2">The sequence shown here is derived from an EMBL/GenBank/DDBJ whole genome shotgun (WGS) entry which is preliminary data.</text>
</comment>
<reference evidence="2" key="1">
    <citation type="journal article" date="2021" name="Nat. Commun.">
        <title>Genetic determinants of endophytism in the Arabidopsis root mycobiome.</title>
        <authorList>
            <person name="Mesny F."/>
            <person name="Miyauchi S."/>
            <person name="Thiergart T."/>
            <person name="Pickel B."/>
            <person name="Atanasova L."/>
            <person name="Karlsson M."/>
            <person name="Huettel B."/>
            <person name="Barry K.W."/>
            <person name="Haridas S."/>
            <person name="Chen C."/>
            <person name="Bauer D."/>
            <person name="Andreopoulos W."/>
            <person name="Pangilinan J."/>
            <person name="LaButti K."/>
            <person name="Riley R."/>
            <person name="Lipzen A."/>
            <person name="Clum A."/>
            <person name="Drula E."/>
            <person name="Henrissat B."/>
            <person name="Kohler A."/>
            <person name="Grigoriev I.V."/>
            <person name="Martin F.M."/>
            <person name="Hacquard S."/>
        </authorList>
    </citation>
    <scope>NUCLEOTIDE SEQUENCE</scope>
    <source>
        <strain evidence="2">MPI-CAGE-CH-0235</strain>
    </source>
</reference>
<feature type="transmembrane region" description="Helical" evidence="1">
    <location>
        <begin position="6"/>
        <end position="24"/>
    </location>
</feature>
<dbReference type="Proteomes" id="UP000813444">
    <property type="component" value="Unassembled WGS sequence"/>
</dbReference>
<keyword evidence="3" id="KW-1185">Reference proteome</keyword>
<keyword evidence="1" id="KW-1133">Transmembrane helix</keyword>
<sequence length="86" mass="9851">MFLHLLYPFLCLLCFSMCVIGWFFSLSMSACVPMPARNKTVDSPSSRSIASVSPKYLSCERPSFIYRAPRRVWRSCFAMLKRTAQG</sequence>
<proteinExistence type="predicted"/>
<dbReference type="AlphaFoldDB" id="A0A8K0SGY4"/>
<accession>A0A8K0SGY4</accession>
<keyword evidence="1" id="KW-0472">Membrane</keyword>
<evidence type="ECO:0000256" key="1">
    <source>
        <dbReference type="SAM" id="Phobius"/>
    </source>
</evidence>
<dbReference type="EMBL" id="JAGPNK010000016">
    <property type="protein sequence ID" value="KAH7307953.1"/>
    <property type="molecule type" value="Genomic_DNA"/>
</dbReference>
<gene>
    <name evidence="2" type="ORF">B0I35DRAFT_100869</name>
</gene>
<evidence type="ECO:0000313" key="3">
    <source>
        <dbReference type="Proteomes" id="UP000813444"/>
    </source>
</evidence>
<name>A0A8K0SGY4_9HYPO</name>
<keyword evidence="1" id="KW-0812">Transmembrane</keyword>
<protein>
    <submittedName>
        <fullName evidence="2">Uncharacterized protein</fullName>
    </submittedName>
</protein>
<organism evidence="2 3">
    <name type="scientific">Stachybotrys elegans</name>
    <dbReference type="NCBI Taxonomy" id="80388"/>
    <lineage>
        <taxon>Eukaryota</taxon>
        <taxon>Fungi</taxon>
        <taxon>Dikarya</taxon>
        <taxon>Ascomycota</taxon>
        <taxon>Pezizomycotina</taxon>
        <taxon>Sordariomycetes</taxon>
        <taxon>Hypocreomycetidae</taxon>
        <taxon>Hypocreales</taxon>
        <taxon>Stachybotryaceae</taxon>
        <taxon>Stachybotrys</taxon>
    </lineage>
</organism>